<sequence length="92" mass="9753">MLRGGGPVVGEHGSGAAHRGLFGQGRDGDRPLQRKALSDAGKRSRAPAPGIKRSGTTGNSPVFCIQEDEAFLFFSVYVPAATDAQNMRRNIL</sequence>
<feature type="region of interest" description="Disordered" evidence="1">
    <location>
        <begin position="1"/>
        <end position="61"/>
    </location>
</feature>
<accession>A0A212JC22</accession>
<reference evidence="2" key="1">
    <citation type="submission" date="2016-04" db="EMBL/GenBank/DDBJ databases">
        <authorList>
            <person name="Evans L.H."/>
            <person name="Alamgir A."/>
            <person name="Owens N."/>
            <person name="Weber N.D."/>
            <person name="Virtaneva K."/>
            <person name="Barbian K."/>
            <person name="Babar A."/>
            <person name="Rosenke K."/>
        </authorList>
    </citation>
    <scope>NUCLEOTIDE SEQUENCE</scope>
    <source>
        <strain evidence="2">86</strain>
    </source>
</reference>
<evidence type="ECO:0000256" key="1">
    <source>
        <dbReference type="SAM" id="MobiDB-lite"/>
    </source>
</evidence>
<evidence type="ECO:0000313" key="2">
    <source>
        <dbReference type="EMBL" id="SBV96986.1"/>
    </source>
</evidence>
<dbReference type="AlphaFoldDB" id="A0A212JC22"/>
<feature type="compositionally biased region" description="Basic and acidic residues" evidence="1">
    <location>
        <begin position="26"/>
        <end position="42"/>
    </location>
</feature>
<protein>
    <submittedName>
        <fullName evidence="2">Uncharacterized protein</fullName>
    </submittedName>
</protein>
<name>A0A212JC22_9FIRM</name>
<proteinExistence type="predicted"/>
<gene>
    <name evidence="2" type="ORF">KL86CLO1_10850</name>
</gene>
<organism evidence="2">
    <name type="scientific">uncultured Eubacteriales bacterium</name>
    <dbReference type="NCBI Taxonomy" id="172733"/>
    <lineage>
        <taxon>Bacteria</taxon>
        <taxon>Bacillati</taxon>
        <taxon>Bacillota</taxon>
        <taxon>Clostridia</taxon>
        <taxon>Eubacteriales</taxon>
        <taxon>environmental samples</taxon>
    </lineage>
</organism>
<dbReference type="EMBL" id="FLUN01000001">
    <property type="protein sequence ID" value="SBV96986.1"/>
    <property type="molecule type" value="Genomic_DNA"/>
</dbReference>